<dbReference type="PANTHER" id="PTHR47396">
    <property type="entry name" value="TYPE I RESTRICTION ENZYME ECOKI R PROTEIN"/>
    <property type="match status" value="1"/>
</dbReference>
<dbReference type="InterPro" id="IPR001650">
    <property type="entry name" value="Helicase_C-like"/>
</dbReference>
<evidence type="ECO:0000259" key="1">
    <source>
        <dbReference type="PROSITE" id="PS51192"/>
    </source>
</evidence>
<dbReference type="Gene3D" id="3.40.50.300">
    <property type="entry name" value="P-loop containing nucleotide triphosphate hydrolases"/>
    <property type="match status" value="2"/>
</dbReference>
<dbReference type="GO" id="GO:0005524">
    <property type="term" value="F:ATP binding"/>
    <property type="evidence" value="ECO:0007669"/>
    <property type="project" value="InterPro"/>
</dbReference>
<dbReference type="PANTHER" id="PTHR47396:SF1">
    <property type="entry name" value="ATP-DEPENDENT HELICASE IRC3-RELATED"/>
    <property type="match status" value="1"/>
</dbReference>
<sequence>MANQFSLLTPNILQNSKIREPQIESYKNILSHFSKPSFEREVGIVLPVGCGKSGAIGLTPFALKAKRALVIAPNLAIAEQLYKDFTYSRPDTFYKKCEVLIDDFPEPAEIRGKTVNKADLIEADVVVTNIQQLQGENNRWLNNLESDFFDLIIFDEAHHNVAETWQNLKDHFPQANIVNFSATPLRADGRKMAGDIIYSYSVQEAIKAGYVKSLKAVQLNPENLKFVRDDGKEQEVPLEEVIKLGEEDSGFRKSIITSTETLNTIVDASIHQLYKMRKEADCNKLKIIASALNYTHCKQIVAAYKAKGLKADFVHSLEDTKHNAKVYKKLESHDLDVIVQVRKLGEGFDHPYLSVAAVFSIFGNLSPFVQFIGRVMRVIEQNNPNSILNHGVIVYHAGGNIIPRWNDFKEFSAADQQYFESLLPTEYVPITNGDGNNDDSYIRTEKEEINVIAQTNVKIKTSYLLDDESIKALELLKAKGLIPENFNPDEEILQNIKPTKVQQRQAKRTLLDDLIRTKVGYILSTLGLNAEGKNLDKSYISSNFVFLKSKLDQRINSLIGIEKNMRNEMTIEQIELAISSIDQISEHIILEEKK</sequence>
<dbReference type="Pfam" id="PF00271">
    <property type="entry name" value="Helicase_C"/>
    <property type="match status" value="1"/>
</dbReference>
<dbReference type="HOGENOM" id="CLU_019933_0_0_6"/>
<name>V2TTI8_9GAMM</name>
<keyword evidence="3" id="KW-1185">Reference proteome</keyword>
<dbReference type="GO" id="GO:0005829">
    <property type="term" value="C:cytosol"/>
    <property type="evidence" value="ECO:0007669"/>
    <property type="project" value="TreeGrafter"/>
</dbReference>
<dbReference type="PROSITE" id="PS51192">
    <property type="entry name" value="HELICASE_ATP_BIND_1"/>
    <property type="match status" value="1"/>
</dbReference>
<dbReference type="EMBL" id="AYET01000013">
    <property type="protein sequence ID" value="ESK45033.1"/>
    <property type="molecule type" value="Genomic_DNA"/>
</dbReference>
<reference evidence="2 3" key="1">
    <citation type="submission" date="2013-10" db="EMBL/GenBank/DDBJ databases">
        <title>The Genome Sequence of Acinetobacter indicus CIP 110367.</title>
        <authorList>
            <consortium name="The Broad Institute Genomics Platform"/>
            <consortium name="The Broad Institute Genome Sequencing Center for Infectious Disease"/>
            <person name="Cerqueira G."/>
            <person name="Feldgarden M."/>
            <person name="Courvalin P."/>
            <person name="Grillot-Courvalin C."/>
            <person name="Clermont D."/>
            <person name="Rocha E."/>
            <person name="Yoon E.-J."/>
            <person name="Nemec A."/>
            <person name="Young S.K."/>
            <person name="Zeng Q."/>
            <person name="Gargeya S."/>
            <person name="Fitzgerald M."/>
            <person name="Abouelleil A."/>
            <person name="Alvarado L."/>
            <person name="Berlin A.M."/>
            <person name="Chapman S.B."/>
            <person name="Gainer-Dewar J."/>
            <person name="Goldberg J."/>
            <person name="Gnerre S."/>
            <person name="Griggs A."/>
            <person name="Gujja S."/>
            <person name="Hansen M."/>
            <person name="Howarth C."/>
            <person name="Imamovic A."/>
            <person name="Ireland A."/>
            <person name="Larimer J."/>
            <person name="McCowan C."/>
            <person name="Murphy C."/>
            <person name="Pearson M."/>
            <person name="Poon T.W."/>
            <person name="Priest M."/>
            <person name="Roberts A."/>
            <person name="Saif S."/>
            <person name="Shea T."/>
            <person name="Sykes S."/>
            <person name="Wortman J."/>
            <person name="Nusbaum C."/>
            <person name="Birren B."/>
        </authorList>
    </citation>
    <scope>NUCLEOTIDE SEQUENCE [LARGE SCALE GENOMIC DNA]</scope>
    <source>
        <strain evidence="2 3">CIP 110367</strain>
    </source>
</reference>
<dbReference type="SUPFAM" id="SSF52540">
    <property type="entry name" value="P-loop containing nucleoside triphosphate hydrolases"/>
    <property type="match status" value="1"/>
</dbReference>
<protein>
    <recommendedName>
        <fullName evidence="1">Helicase ATP-binding domain-containing protein</fullName>
    </recommendedName>
</protein>
<comment type="caution">
    <text evidence="2">The sequence shown here is derived from an EMBL/GenBank/DDBJ whole genome shotgun (WGS) entry which is preliminary data.</text>
</comment>
<dbReference type="PATRIC" id="fig|1341679.3.peg.2952"/>
<evidence type="ECO:0000313" key="3">
    <source>
        <dbReference type="Proteomes" id="UP000018415"/>
    </source>
</evidence>
<dbReference type="CDD" id="cd18785">
    <property type="entry name" value="SF2_C"/>
    <property type="match status" value="1"/>
</dbReference>
<dbReference type="SMART" id="SM00487">
    <property type="entry name" value="DEXDc"/>
    <property type="match status" value="1"/>
</dbReference>
<organism evidence="2 3">
    <name type="scientific">Acinetobacter indicus CIP 110367</name>
    <dbReference type="NCBI Taxonomy" id="1341679"/>
    <lineage>
        <taxon>Bacteria</taxon>
        <taxon>Pseudomonadati</taxon>
        <taxon>Pseudomonadota</taxon>
        <taxon>Gammaproteobacteria</taxon>
        <taxon>Moraxellales</taxon>
        <taxon>Moraxellaceae</taxon>
        <taxon>Acinetobacter</taxon>
    </lineage>
</organism>
<dbReference type="InterPro" id="IPR006935">
    <property type="entry name" value="Helicase/UvrB_N"/>
</dbReference>
<dbReference type="InterPro" id="IPR050742">
    <property type="entry name" value="Helicase_Restrict-Modif_Enz"/>
</dbReference>
<dbReference type="Pfam" id="PF04851">
    <property type="entry name" value="ResIII"/>
    <property type="match status" value="1"/>
</dbReference>
<dbReference type="eggNOG" id="COG1061">
    <property type="taxonomic scope" value="Bacteria"/>
</dbReference>
<dbReference type="InterPro" id="IPR014001">
    <property type="entry name" value="Helicase_ATP-bd"/>
</dbReference>
<proteinExistence type="predicted"/>
<dbReference type="GO" id="GO:0016787">
    <property type="term" value="F:hydrolase activity"/>
    <property type="evidence" value="ECO:0007669"/>
    <property type="project" value="InterPro"/>
</dbReference>
<dbReference type="GO" id="GO:0003677">
    <property type="term" value="F:DNA binding"/>
    <property type="evidence" value="ECO:0007669"/>
    <property type="project" value="InterPro"/>
</dbReference>
<dbReference type="AlphaFoldDB" id="V2TTI8"/>
<dbReference type="RefSeq" id="WP_016658912.1">
    <property type="nucleotide sequence ID" value="NZ_BBSF01000034.1"/>
</dbReference>
<dbReference type="Proteomes" id="UP000018415">
    <property type="component" value="Unassembled WGS sequence"/>
</dbReference>
<gene>
    <name evidence="2" type="ORF">P253_03065</name>
</gene>
<accession>V2TTI8</accession>
<dbReference type="InterPro" id="IPR027417">
    <property type="entry name" value="P-loop_NTPase"/>
</dbReference>
<evidence type="ECO:0000313" key="2">
    <source>
        <dbReference type="EMBL" id="ESK45033.1"/>
    </source>
</evidence>
<feature type="domain" description="Helicase ATP-binding" evidence="1">
    <location>
        <begin position="33"/>
        <end position="202"/>
    </location>
</feature>
<dbReference type="OrthoDB" id="9804086at2"/>